<proteinExistence type="predicted"/>
<gene>
    <name evidence="2" type="ORF">BOX24_01085</name>
</gene>
<comment type="caution">
    <text evidence="2">The sequence shown here is derived from an EMBL/GenBank/DDBJ whole genome shotgun (WGS) entry which is preliminary data.</text>
</comment>
<feature type="region of interest" description="Disordered" evidence="1">
    <location>
        <begin position="37"/>
        <end position="64"/>
    </location>
</feature>
<organism evidence="2 3">
    <name type="scientific">Leptospirillum ferriphilum</name>
    <dbReference type="NCBI Taxonomy" id="178606"/>
    <lineage>
        <taxon>Bacteria</taxon>
        <taxon>Pseudomonadati</taxon>
        <taxon>Nitrospirota</taxon>
        <taxon>Nitrospiria</taxon>
        <taxon>Nitrospirales</taxon>
        <taxon>Nitrospiraceae</taxon>
        <taxon>Leptospirillum</taxon>
    </lineage>
</organism>
<protein>
    <submittedName>
        <fullName evidence="2">Uncharacterized protein</fullName>
    </submittedName>
</protein>
<reference evidence="2 3" key="1">
    <citation type="submission" date="2016-11" db="EMBL/GenBank/DDBJ databases">
        <title>Comparative genomics of co-occurring bacteria in distinct bioleaching systems unravels niche-specific adaptation.</title>
        <authorList>
            <person name="Zhang X."/>
            <person name="Liu X."/>
            <person name="Yin H."/>
        </authorList>
    </citation>
    <scope>NUCLEOTIDE SEQUENCE [LARGE SCALE GENOMIC DNA]</scope>
    <source>
        <strain evidence="2 3">DX</strain>
    </source>
</reference>
<dbReference type="EMBL" id="MPOJ01000002">
    <property type="protein sequence ID" value="OOH75153.1"/>
    <property type="molecule type" value="Genomic_DNA"/>
</dbReference>
<evidence type="ECO:0000313" key="3">
    <source>
        <dbReference type="Proteomes" id="UP000188586"/>
    </source>
</evidence>
<accession>A0A1V3SYG2</accession>
<dbReference type="Proteomes" id="UP000188586">
    <property type="component" value="Unassembled WGS sequence"/>
</dbReference>
<evidence type="ECO:0000313" key="2">
    <source>
        <dbReference type="EMBL" id="OOH75153.1"/>
    </source>
</evidence>
<evidence type="ECO:0000256" key="1">
    <source>
        <dbReference type="SAM" id="MobiDB-lite"/>
    </source>
</evidence>
<name>A0A1V3SYG2_9BACT</name>
<sequence>MKIFLAKSEIFILSPFPSSHDDLDAAGDLAKTVSMIHRQRGDRSRQRERCLTGKVSGGKGSGEKDFIERRQNNRAKGRFLCLEAR</sequence>
<feature type="compositionally biased region" description="Basic and acidic residues" evidence="1">
    <location>
        <begin position="39"/>
        <end position="51"/>
    </location>
</feature>
<dbReference type="AlphaFoldDB" id="A0A1V3SYG2"/>